<sequence>MCENQSPPQECDAFIMYWTMEVANDPEPMGEVGYNFLKTIAVSSFKEELDVKNARMYMIFSLKLFSVDLMGGGAPGLKKFDKAVQFNRDTCKEEGIHFSKIFPATQDVLHVSEEYLHQ</sequence>
<name>A0A7S3PA29_9STRA</name>
<dbReference type="EMBL" id="HBIM01014349">
    <property type="protein sequence ID" value="CAE0414272.1"/>
    <property type="molecule type" value="Transcribed_RNA"/>
</dbReference>
<evidence type="ECO:0000313" key="1">
    <source>
        <dbReference type="EMBL" id="CAE0414272.1"/>
    </source>
</evidence>
<reference evidence="1" key="1">
    <citation type="submission" date="2021-01" db="EMBL/GenBank/DDBJ databases">
        <authorList>
            <person name="Corre E."/>
            <person name="Pelletier E."/>
            <person name="Niang G."/>
            <person name="Scheremetjew M."/>
            <person name="Finn R."/>
            <person name="Kale V."/>
            <person name="Holt S."/>
            <person name="Cochrane G."/>
            <person name="Meng A."/>
            <person name="Brown T."/>
            <person name="Cohen L."/>
        </authorList>
    </citation>
    <scope>NUCLEOTIDE SEQUENCE</scope>
    <source>
        <strain evidence="1">CCMP127</strain>
    </source>
</reference>
<protein>
    <submittedName>
        <fullName evidence="1">Uncharacterized protein</fullName>
    </submittedName>
</protein>
<accession>A0A7S3PA29</accession>
<proteinExistence type="predicted"/>
<gene>
    <name evidence="1" type="ORF">ACOF00016_LOCUS11515</name>
</gene>
<dbReference type="AlphaFoldDB" id="A0A7S3PA29"/>
<organism evidence="1">
    <name type="scientific">Amphora coffeiformis</name>
    <dbReference type="NCBI Taxonomy" id="265554"/>
    <lineage>
        <taxon>Eukaryota</taxon>
        <taxon>Sar</taxon>
        <taxon>Stramenopiles</taxon>
        <taxon>Ochrophyta</taxon>
        <taxon>Bacillariophyta</taxon>
        <taxon>Bacillariophyceae</taxon>
        <taxon>Bacillariophycidae</taxon>
        <taxon>Thalassiophysales</taxon>
        <taxon>Catenulaceae</taxon>
        <taxon>Amphora</taxon>
    </lineage>
</organism>